<dbReference type="OrthoDB" id="3219396at2759"/>
<feature type="non-terminal residue" evidence="2">
    <location>
        <position position="2699"/>
    </location>
</feature>
<feature type="non-terminal residue" evidence="2">
    <location>
        <position position="1"/>
    </location>
</feature>
<dbReference type="Gene3D" id="2.60.120.200">
    <property type="match status" value="1"/>
</dbReference>
<feature type="compositionally biased region" description="Basic and acidic residues" evidence="1">
    <location>
        <begin position="1177"/>
        <end position="1192"/>
    </location>
</feature>
<feature type="compositionally biased region" description="Acidic residues" evidence="1">
    <location>
        <begin position="1218"/>
        <end position="1227"/>
    </location>
</feature>
<keyword evidence="3" id="KW-1185">Reference proteome</keyword>
<feature type="compositionally biased region" description="Basic and acidic residues" evidence="1">
    <location>
        <begin position="1228"/>
        <end position="1283"/>
    </location>
</feature>
<name>X6P233_RETFI</name>
<evidence type="ECO:0000313" key="3">
    <source>
        <dbReference type="Proteomes" id="UP000023152"/>
    </source>
</evidence>
<dbReference type="Pfam" id="PF13385">
    <property type="entry name" value="Laminin_G_3"/>
    <property type="match status" value="1"/>
</dbReference>
<dbReference type="Proteomes" id="UP000023152">
    <property type="component" value="Unassembled WGS sequence"/>
</dbReference>
<gene>
    <name evidence="2" type="ORF">RFI_04836</name>
</gene>
<dbReference type="PANTHER" id="PTHR36812:SF9">
    <property type="entry name" value="MYB-LIKE PROTEIN X ISOFORM X1"/>
    <property type="match status" value="1"/>
</dbReference>
<sequence length="2699" mass="299380">RKKEAPPSSLSHSWSGKKVAKNKYNNTSVIDLGCPKELNFSGSTTMEQGLYAGSSTINGTSSGYTTTQADLSQWTHVAATYDTNDMIWRIYVNGGLVTNNSYPSNPNCMPQANGKNWFIGSISGRPFFGQVCDIRIWSCTRTEEQIKKNMKARVEDVLAQENLRGFWPCNDGLGLVVRDLSPFNNYGFIKDCEWKNEPRPFPLRISKDETETLQGFSPSVTQTATFYTNGETLVIAHPSYLFWNRTYYGVAQKFSLDTGLLLDELEYEDFGNVESACFSSNGKHMWLLAGSVATSSSTCHTMQAPTTISQWRASRMQQLIEEAQQMTPKKLLKKYALPGVDALSVRSEKENTINLATIEETLDALQNTSASASVSASASASAIFNNLISSGISSTPSGTVLRDEVSATLALANIIVKLDNDCEALRTVDTLEHVPMSLSIPFGVDLTTQTFESLLEIAERLTEEFYATEWTEPKEVTPSKKDLVSEDFSRDNLEEVRMLALLTVLRALRTNITHLVTWNVDPTSCGFNKRQTDDLGLELEESLTIRERYVKLLNRLVFDRPSRTRPKLLEDEVHTEVAECLSIGLSVFYMDPIDRVGILFDHVEGCTTSPNPLRLLLASRYFDSLTKPHNLIGLVPALITIYKKGKDSPMFPRCFLLHSVLQLIFDDAKLAMKKQLEDDTIITTNNNNNNNTPGQDLSSALSKSSGKDLIRTLRQFLARMEICLFNGEMGKNEKDVYTKYALPYAFKLIDNCSELIESVNNKKVKLELHVQASLLKIFEERVGELLPPLINVMWGMTIDPKLASDILPRIHRLLVALNTLMQDLPNILVSERDFVVGKYDRIVVDRTVVAESIHPVQRGTSEKTVSVPGAKVLKLTIDPQTFNSNAPGASLTLYRRPNQQDPIEGANFVTTPNKPLFVSGDTVTIGYNSVSVSATTEEVRYELPWVLDLAKSCALLASKCTGVYIAAPAPNDLDLDRSTLDWLQNDLLSQGIEYDDKADAKERAVLSYLPFDLSPVLKRYHAINYLQIAKDLAPLLARIPYQKFPLPSTEVAVYVDNAVLHVFAVLLKHNLLTKTALKMLSDHSHAIATSTKVAIPDSVQRVWKTAQKLRGWLVQKFQAELSAKQAELTRKIQENDDDEEVNKGEGKASARKIRRKMRRVRGASSSQSAMPVGAGHNDAEHKTELEEKKEEQTTPGHVTGIQGRQTGAPNAKEVHQDENEDEDEDEEAKLLRKKLEEKKKQATGIDDHDEHNKKKKGEQDTTKDRSKEEKDKQGKEEEEEKKIVYNNNNNNNNNNKKQGDIDEKNSGITDDNIVVDKVKLYQDICKVIETRCAFLLKVLAVQPEVLDDLPMPSLMRNKSSDAPTEKTLQTATATLMAWHSTKEGVELKSASMEQRYLIVWKLVLKFLDTDKIETDKLIAKMEMDRIRARMRAFGLRVLRIFREILHFLIPSLQKTHAFCFVGEAPSIFGGLAPIGYGLTDDLLDATNYLYSLLIQYLKEPMKSGSHLIQATLYAFALDSSRREFELMNRLGIFDALKILLNHQTESSQTSESTSSSSSSKDAVVKGDDDAKNAAIQGAYQTSAWSLLEMLASTIMSIRQSQTSSQQKADIRMDSYLEKIYSMVLEQLDKISQVAPAEPGPWMPQLPPTHELKFGGAKAKEKEDSLISRKVATVSRFGIASGVGVGLAEDGVDDEEPQTDILGGGGGIGIGVGVGIGIGTGAGAGIGTGIGIGISSTEQGATTEESFHVRVLNLVEELCETHWNVSTQDDVDDNDNDNEKKSKGESSTSLELLGTTYSALDLFSQKRSLSALLRLLWNGSPRTRVVTLRILRHVLSSRAAPSWQFLDECDNCKRKDINQSMFIHRLLKDIGCSLCAPVVACYFDGKHDASMVPAKHQQLWDYFVALKLPLLHSTDFVSICAEEIMTLRYLVRKSPQSWQPIIGSSIERALAYLSKHGSKTADIGDELFECIGALALLGGYVDNIRVGSRVYYSPEDLVGVVTSRSIAKSRLTLIREVEGSAIDKVAMQEVVALGDEVFDVSIFGKSIQWSNVMQNLVHVLKQKLNLADTLEHIKDKIDLWDMVNFKIQSLCAQTLNGVLLNTDMLQLFVRLFQSNAAKILTDIAFTRTHESCEVPTGVLCDRSHILMNECFKRSRKYERIEVSVEHTTSLSVKVKKPTLEFFAEFSCLGKHLEKQHQGVTGLSESTKGTVKGLLSYIQLNEEPTLDKCQGKIVMIDTYEKQKDEKSSHHHRRRGTRIAKCKHGFEPMAMPAPAFNNNSNWSWGSTNPNFHGFGGMGFGQSQAVPAMRGRGVIMPEGGTGFGVSDDISEMAHGTSLDLVSSKKKDEKTEKSDADDIDAVKGLLVVAVPQNAGETMRMLLGVKEVSHPKALNRQMMIQELIVVKGHERGLAERALKKEGNTTVEAADAWIRANREWLVQTIEAEDEKEKGRKVKEKERSKTVSADQLKMVSLEELEDDQLFSANKWKLAEKWKDFQDATLRNLTTGSSSQPVSSSAFASFPSYDFSWGGGGGGGGGGSMPSGISDYHTHVEEYDHSAEPNAATKEWYNRVAYQTTHDLLFHVIVTEHALRVHVMRRTLLSLFTQISLHNIVTPKEFEQILHICLALRPHPAAELDPVNSMKATDITGRLVRCLRDEQTNSSSSSSTGGIGGNAISNIGSGLSSSISSSFGGGFGMGAIGGMG</sequence>
<evidence type="ECO:0000256" key="1">
    <source>
        <dbReference type="SAM" id="MobiDB-lite"/>
    </source>
</evidence>
<reference evidence="2 3" key="1">
    <citation type="journal article" date="2013" name="Curr. Biol.">
        <title>The Genome of the Foraminiferan Reticulomyxa filosa.</title>
        <authorList>
            <person name="Glockner G."/>
            <person name="Hulsmann N."/>
            <person name="Schleicher M."/>
            <person name="Noegel A.A."/>
            <person name="Eichinger L."/>
            <person name="Gallinger C."/>
            <person name="Pawlowski J."/>
            <person name="Sierra R."/>
            <person name="Euteneuer U."/>
            <person name="Pillet L."/>
            <person name="Moustafa A."/>
            <person name="Platzer M."/>
            <person name="Groth M."/>
            <person name="Szafranski K."/>
            <person name="Schliwa M."/>
        </authorList>
    </citation>
    <scope>NUCLEOTIDE SEQUENCE [LARGE SCALE GENOMIC DNA]</scope>
</reference>
<dbReference type="EMBL" id="ASPP01004327">
    <property type="protein sequence ID" value="ETO32281.1"/>
    <property type="molecule type" value="Genomic_DNA"/>
</dbReference>
<feature type="compositionally biased region" description="Low complexity" evidence="1">
    <location>
        <begin position="1284"/>
        <end position="1296"/>
    </location>
</feature>
<dbReference type="InterPro" id="IPR013320">
    <property type="entry name" value="ConA-like_dom_sf"/>
</dbReference>
<feature type="region of interest" description="Disordered" evidence="1">
    <location>
        <begin position="1765"/>
        <end position="1785"/>
    </location>
</feature>
<dbReference type="SUPFAM" id="SSF49899">
    <property type="entry name" value="Concanavalin A-like lectins/glucanases"/>
    <property type="match status" value="1"/>
</dbReference>
<feature type="region of interest" description="Disordered" evidence="1">
    <location>
        <begin position="1135"/>
        <end position="1307"/>
    </location>
</feature>
<feature type="region of interest" description="Disordered" evidence="1">
    <location>
        <begin position="683"/>
        <end position="702"/>
    </location>
</feature>
<feature type="compositionally biased region" description="Basic residues" evidence="1">
    <location>
        <begin position="1149"/>
        <end position="1161"/>
    </location>
</feature>
<evidence type="ECO:0000313" key="2">
    <source>
        <dbReference type="EMBL" id="ETO32281.1"/>
    </source>
</evidence>
<protein>
    <submittedName>
        <fullName evidence="2">Vcbs repeat containing protein</fullName>
    </submittedName>
</protein>
<accession>X6P233</accession>
<feature type="compositionally biased region" description="Low complexity" evidence="1">
    <location>
        <begin position="683"/>
        <end position="692"/>
    </location>
</feature>
<comment type="caution">
    <text evidence="2">The sequence shown here is derived from an EMBL/GenBank/DDBJ whole genome shotgun (WGS) entry which is preliminary data.</text>
</comment>
<feature type="compositionally biased region" description="Polar residues" evidence="1">
    <location>
        <begin position="693"/>
        <end position="702"/>
    </location>
</feature>
<dbReference type="PANTHER" id="PTHR36812">
    <property type="entry name" value="NEUROFILAMENT TRIPLET M PROTEIN-LIKE PROTEIN"/>
    <property type="match status" value="1"/>
</dbReference>
<organism evidence="2 3">
    <name type="scientific">Reticulomyxa filosa</name>
    <dbReference type="NCBI Taxonomy" id="46433"/>
    <lineage>
        <taxon>Eukaryota</taxon>
        <taxon>Sar</taxon>
        <taxon>Rhizaria</taxon>
        <taxon>Retaria</taxon>
        <taxon>Foraminifera</taxon>
        <taxon>Monothalamids</taxon>
        <taxon>Reticulomyxidae</taxon>
        <taxon>Reticulomyxa</taxon>
    </lineage>
</organism>
<proteinExistence type="predicted"/>